<proteinExistence type="predicted"/>
<evidence type="ECO:0000313" key="2">
    <source>
        <dbReference type="Proteomes" id="UP000789405"/>
    </source>
</evidence>
<accession>A0A9N9EF69</accession>
<dbReference type="Proteomes" id="UP000789405">
    <property type="component" value="Unassembled WGS sequence"/>
</dbReference>
<reference evidence="1" key="1">
    <citation type="submission" date="2021-06" db="EMBL/GenBank/DDBJ databases">
        <authorList>
            <person name="Kallberg Y."/>
            <person name="Tangrot J."/>
            <person name="Rosling A."/>
        </authorList>
    </citation>
    <scope>NUCLEOTIDE SEQUENCE</scope>
    <source>
        <strain evidence="1">MA453B</strain>
    </source>
</reference>
<protein>
    <submittedName>
        <fullName evidence="1">21872_t:CDS:1</fullName>
    </submittedName>
</protein>
<gene>
    <name evidence="1" type="ORF">DERYTH_LOCUS11587</name>
</gene>
<comment type="caution">
    <text evidence="1">The sequence shown here is derived from an EMBL/GenBank/DDBJ whole genome shotgun (WGS) entry which is preliminary data.</text>
</comment>
<evidence type="ECO:0000313" key="1">
    <source>
        <dbReference type="EMBL" id="CAG8677294.1"/>
    </source>
</evidence>
<sequence length="271" mass="31295">MGQESYFDFAKRKRIAVNLYHYYLFSAITNKIDLKKGISQIKQDLNTMFSRRQQKKINSEHSPELQTLIDLIKTTQNNNTYVQYSVYIESCAKRLGWHEVLDCTLYELLELIEAKKGSQIKIVKTISNSFSKVELSPNDLLLSGILDIEALDTSGFPIKKALQEMRLWNNVKETLSPKLLPTGIKKFIINQVSAGNISIPDDGDSLFIHIEENLKLIKEIFNENLGSEDNDRNEEKDIYNDEGEEEYEEISSRMFAFIPTYNTPRSSINNY</sequence>
<name>A0A9N9EF69_9GLOM</name>
<dbReference type="OrthoDB" id="2443156at2759"/>
<dbReference type="AlphaFoldDB" id="A0A9N9EF69"/>
<organism evidence="1 2">
    <name type="scientific">Dentiscutata erythropus</name>
    <dbReference type="NCBI Taxonomy" id="1348616"/>
    <lineage>
        <taxon>Eukaryota</taxon>
        <taxon>Fungi</taxon>
        <taxon>Fungi incertae sedis</taxon>
        <taxon>Mucoromycota</taxon>
        <taxon>Glomeromycotina</taxon>
        <taxon>Glomeromycetes</taxon>
        <taxon>Diversisporales</taxon>
        <taxon>Gigasporaceae</taxon>
        <taxon>Dentiscutata</taxon>
    </lineage>
</organism>
<dbReference type="EMBL" id="CAJVPY010007234">
    <property type="protein sequence ID" value="CAG8677294.1"/>
    <property type="molecule type" value="Genomic_DNA"/>
</dbReference>
<keyword evidence="2" id="KW-1185">Reference proteome</keyword>